<protein>
    <submittedName>
        <fullName evidence="1">Uncharacterized protein</fullName>
    </submittedName>
</protein>
<organism evidence="1 2">
    <name type="scientific">Hirundo rustica rustica</name>
    <dbReference type="NCBI Taxonomy" id="333673"/>
    <lineage>
        <taxon>Eukaryota</taxon>
        <taxon>Metazoa</taxon>
        <taxon>Chordata</taxon>
        <taxon>Craniata</taxon>
        <taxon>Vertebrata</taxon>
        <taxon>Euteleostomi</taxon>
        <taxon>Archelosauria</taxon>
        <taxon>Archosauria</taxon>
        <taxon>Dinosauria</taxon>
        <taxon>Saurischia</taxon>
        <taxon>Theropoda</taxon>
        <taxon>Coelurosauria</taxon>
        <taxon>Aves</taxon>
        <taxon>Neognathae</taxon>
        <taxon>Neoaves</taxon>
        <taxon>Telluraves</taxon>
        <taxon>Australaves</taxon>
        <taxon>Passeriformes</taxon>
        <taxon>Sylvioidea</taxon>
        <taxon>Hirundinidae</taxon>
        <taxon>Hirundo</taxon>
    </lineage>
</organism>
<dbReference type="AlphaFoldDB" id="A0A3M0KKK4"/>
<sequence>MSHCQQRCKRQLGRVIRFFYQFVTGTLSQALLGVQGIGMGTEGMAGHGTLTTLTVFLVYSQALRPAKAE</sequence>
<proteinExistence type="predicted"/>
<evidence type="ECO:0000313" key="2">
    <source>
        <dbReference type="Proteomes" id="UP000269221"/>
    </source>
</evidence>
<name>A0A3M0KKK4_HIRRU</name>
<evidence type="ECO:0000313" key="1">
    <source>
        <dbReference type="EMBL" id="RMC11470.1"/>
    </source>
</evidence>
<comment type="caution">
    <text evidence="1">The sequence shown here is derived from an EMBL/GenBank/DDBJ whole genome shotgun (WGS) entry which is preliminary data.</text>
</comment>
<dbReference type="Proteomes" id="UP000269221">
    <property type="component" value="Unassembled WGS sequence"/>
</dbReference>
<keyword evidence="2" id="KW-1185">Reference proteome</keyword>
<dbReference type="OrthoDB" id="9950399at2759"/>
<dbReference type="EMBL" id="QRBI01000108">
    <property type="protein sequence ID" value="RMC11470.1"/>
    <property type="molecule type" value="Genomic_DNA"/>
</dbReference>
<reference evidence="1 2" key="1">
    <citation type="submission" date="2018-07" db="EMBL/GenBank/DDBJ databases">
        <title>A high quality draft genome assembly of the barn swallow (H. rustica rustica).</title>
        <authorList>
            <person name="Formenti G."/>
            <person name="Chiara M."/>
            <person name="Poveda L."/>
            <person name="Francoijs K.-J."/>
            <person name="Bonisoli-Alquati A."/>
            <person name="Canova L."/>
            <person name="Gianfranceschi L."/>
            <person name="Horner D.S."/>
            <person name="Saino N."/>
        </authorList>
    </citation>
    <scope>NUCLEOTIDE SEQUENCE [LARGE SCALE GENOMIC DNA]</scope>
    <source>
        <strain evidence="1">Chelidonia</strain>
        <tissue evidence="1">Blood</tissue>
    </source>
</reference>
<accession>A0A3M0KKK4</accession>
<gene>
    <name evidence="1" type="ORF">DUI87_11589</name>
</gene>